<feature type="transmembrane region" description="Helical" evidence="1">
    <location>
        <begin position="20"/>
        <end position="40"/>
    </location>
</feature>
<gene>
    <name evidence="2" type="ORF">M6B38_404520</name>
</gene>
<dbReference type="InterPro" id="IPR050290">
    <property type="entry name" value="NAD(P)H-Q_Oxidoreduct_6"/>
</dbReference>
<dbReference type="Gene3D" id="1.20.120.1200">
    <property type="entry name" value="NADH-ubiquinone/plastoquinone oxidoreductase chain 6, subunit NuoJ"/>
    <property type="match status" value="1"/>
</dbReference>
<name>A0AAX6FRW0_IRIPA</name>
<dbReference type="PANTHER" id="PTHR48479:SF1">
    <property type="entry name" value="NAD(P)H-QUINONE OXIDOREDUCTASE SUBUNIT 6, CHLOROPLASTIC"/>
    <property type="match status" value="1"/>
</dbReference>
<protein>
    <submittedName>
        <fullName evidence="2">NADH dehydrogenase subunit I (Chloroplast)</fullName>
    </submittedName>
</protein>
<reference evidence="2" key="1">
    <citation type="journal article" date="2023" name="GigaByte">
        <title>Genome assembly of the bearded iris, Iris pallida Lam.</title>
        <authorList>
            <person name="Bruccoleri R.E."/>
            <person name="Oakeley E.J."/>
            <person name="Faust A.M.E."/>
            <person name="Altorfer M."/>
            <person name="Dessus-Babus S."/>
            <person name="Burckhardt D."/>
            <person name="Oertli M."/>
            <person name="Naumann U."/>
            <person name="Petersen F."/>
            <person name="Wong J."/>
        </authorList>
    </citation>
    <scope>NUCLEOTIDE SEQUENCE</scope>
    <source>
        <strain evidence="2">GSM-AAB239-AS_SAM_17_03QT</strain>
    </source>
</reference>
<sequence length="100" mass="11516">MKYLYLFISYFNIMDLPGPIHDILVVFLGSFLILGGLGVVLLTNPIYFAFSLGLVLVCISLFYILLNSYFVATAQLLICGSHKCLNYIFCYVHEWFRIFQ</sequence>
<dbReference type="PANTHER" id="PTHR48479">
    <property type="entry name" value="NAD(P)H-QUINONE OXIDOREDUCTASE SUBUNIT 6, CHLOROPLASTIC"/>
    <property type="match status" value="1"/>
</dbReference>
<dbReference type="AlphaFoldDB" id="A0AAX6FRW0"/>
<comment type="caution">
    <text evidence="2">The sequence shown here is derived from an EMBL/GenBank/DDBJ whole genome shotgun (WGS) entry which is preliminary data.</text>
</comment>
<evidence type="ECO:0000313" key="3">
    <source>
        <dbReference type="Proteomes" id="UP001140949"/>
    </source>
</evidence>
<keyword evidence="1" id="KW-0812">Transmembrane</keyword>
<accession>A0AAX6FRW0</accession>
<proteinExistence type="predicted"/>
<dbReference type="Proteomes" id="UP001140949">
    <property type="component" value="Unassembled WGS sequence"/>
</dbReference>
<evidence type="ECO:0000256" key="1">
    <source>
        <dbReference type="SAM" id="Phobius"/>
    </source>
</evidence>
<keyword evidence="1" id="KW-0472">Membrane</keyword>
<organism evidence="2 3">
    <name type="scientific">Iris pallida</name>
    <name type="common">Sweet iris</name>
    <dbReference type="NCBI Taxonomy" id="29817"/>
    <lineage>
        <taxon>Eukaryota</taxon>
        <taxon>Viridiplantae</taxon>
        <taxon>Streptophyta</taxon>
        <taxon>Embryophyta</taxon>
        <taxon>Tracheophyta</taxon>
        <taxon>Spermatophyta</taxon>
        <taxon>Magnoliopsida</taxon>
        <taxon>Liliopsida</taxon>
        <taxon>Asparagales</taxon>
        <taxon>Iridaceae</taxon>
        <taxon>Iridoideae</taxon>
        <taxon>Irideae</taxon>
        <taxon>Iris</taxon>
    </lineage>
</organism>
<reference evidence="2" key="2">
    <citation type="submission" date="2023-04" db="EMBL/GenBank/DDBJ databases">
        <authorList>
            <person name="Bruccoleri R.E."/>
            <person name="Oakeley E.J."/>
            <person name="Faust A.-M."/>
            <person name="Dessus-Babus S."/>
            <person name="Altorfer M."/>
            <person name="Burckhardt D."/>
            <person name="Oertli M."/>
            <person name="Naumann U."/>
            <person name="Petersen F."/>
            <person name="Wong J."/>
        </authorList>
    </citation>
    <scope>NUCLEOTIDE SEQUENCE</scope>
    <source>
        <strain evidence="2">GSM-AAB239-AS_SAM_17_03QT</strain>
        <tissue evidence="2">Leaf</tissue>
    </source>
</reference>
<keyword evidence="3" id="KW-1185">Reference proteome</keyword>
<feature type="transmembrane region" description="Helical" evidence="1">
    <location>
        <begin position="46"/>
        <end position="66"/>
    </location>
</feature>
<evidence type="ECO:0000313" key="2">
    <source>
        <dbReference type="EMBL" id="KAJ6818963.1"/>
    </source>
</evidence>
<dbReference type="EMBL" id="JANAVB010026799">
    <property type="protein sequence ID" value="KAJ6818963.1"/>
    <property type="molecule type" value="Genomic_DNA"/>
</dbReference>
<dbReference type="InterPro" id="IPR042106">
    <property type="entry name" value="Nuo/plastoQ_OxRdtase_6_NuoJ"/>
</dbReference>
<keyword evidence="1" id="KW-1133">Transmembrane helix</keyword>